<dbReference type="InterPro" id="IPR040442">
    <property type="entry name" value="Pyrv_kinase-like_dom_sf"/>
</dbReference>
<dbReference type="GO" id="GO:0003864">
    <property type="term" value="F:3-methyl-2-oxobutanoate hydroxymethyltransferase activity"/>
    <property type="evidence" value="ECO:0007669"/>
    <property type="project" value="UniProtKB-EC"/>
</dbReference>
<keyword evidence="7" id="KW-1185">Reference proteome</keyword>
<dbReference type="PANTHER" id="PTHR20881:SF0">
    <property type="entry name" value="3-METHYL-2-OXOBUTANOATE HYDROXYMETHYLTRANSFERASE"/>
    <property type="match status" value="1"/>
</dbReference>
<reference evidence="6 7" key="1">
    <citation type="submission" date="2019-02" db="EMBL/GenBank/DDBJ databases">
        <title>Deep-cultivation of Planctomycetes and their phenomic and genomic characterization uncovers novel biology.</title>
        <authorList>
            <person name="Wiegand S."/>
            <person name="Jogler M."/>
            <person name="Boedeker C."/>
            <person name="Pinto D."/>
            <person name="Vollmers J."/>
            <person name="Rivas-Marin E."/>
            <person name="Kohn T."/>
            <person name="Peeters S.H."/>
            <person name="Heuer A."/>
            <person name="Rast P."/>
            <person name="Oberbeckmann S."/>
            <person name="Bunk B."/>
            <person name="Jeske O."/>
            <person name="Meyerdierks A."/>
            <person name="Storesund J.E."/>
            <person name="Kallscheuer N."/>
            <person name="Luecker S."/>
            <person name="Lage O.M."/>
            <person name="Pohl T."/>
            <person name="Merkel B.J."/>
            <person name="Hornburger P."/>
            <person name="Mueller R.-W."/>
            <person name="Bruemmer F."/>
            <person name="Labrenz M."/>
            <person name="Spormann A.M."/>
            <person name="Op den Camp H."/>
            <person name="Overmann J."/>
            <person name="Amann R."/>
            <person name="Jetten M.S.M."/>
            <person name="Mascher T."/>
            <person name="Medema M.H."/>
            <person name="Devos D.P."/>
            <person name="Kaster A.-K."/>
            <person name="Ovreas L."/>
            <person name="Rohde M."/>
            <person name="Galperin M.Y."/>
            <person name="Jogler C."/>
        </authorList>
    </citation>
    <scope>NUCLEOTIDE SEQUENCE [LARGE SCALE GENOMIC DNA]</scope>
    <source>
        <strain evidence="6 7">Q31a</strain>
    </source>
</reference>
<comment type="subunit">
    <text evidence="2">Homodecamer; pentamer of dimers.</text>
</comment>
<dbReference type="GO" id="GO:0000287">
    <property type="term" value="F:magnesium ion binding"/>
    <property type="evidence" value="ECO:0007669"/>
    <property type="project" value="TreeGrafter"/>
</dbReference>
<keyword evidence="5 6" id="KW-0808">Transferase</keyword>
<sequence length="316" mass="34358">MPHGENSLKLKNMPMNPDGTLPNALPPRDAYQRGLHRTMTLGGQYATRNYTIKHLQELKGKTVLTETMPFTTSEAAAAQEAGIDTLKVKFDPSSPASAIAIRNAASNTFMTFCIGLTKVATVEEAVRAGFDAMEAGADGIMCQWGPEFIRAVSSVGIPVQAHAGLVPRLSTWTGGLKAVGKTIEEAIWIFKQIQSFEKAGAWAVEVEVVPAELLKQLSCRTALVTSSIGAGSGGDIQFMFAEDILGNHAPPYPRHTKQYRNLFKMEQAMQVERIEGFRDYISDVQGGRFPGPEHIVKAPEGLIEQFLDAVDGNPRQ</sequence>
<name>A0A518G789_9BACT</name>
<comment type="similarity">
    <text evidence="1">Belongs to the PanB family.</text>
</comment>
<dbReference type="SUPFAM" id="SSF51621">
    <property type="entry name" value="Phosphoenolpyruvate/pyruvate domain"/>
    <property type="match status" value="1"/>
</dbReference>
<dbReference type="InterPro" id="IPR015813">
    <property type="entry name" value="Pyrv/PenolPyrv_kinase-like_dom"/>
</dbReference>
<accession>A0A518G789</accession>
<dbReference type="EC" id="2.1.2.11" evidence="3"/>
<dbReference type="GO" id="GO:0032259">
    <property type="term" value="P:methylation"/>
    <property type="evidence" value="ECO:0007669"/>
    <property type="project" value="UniProtKB-KW"/>
</dbReference>
<keyword evidence="4" id="KW-0566">Pantothenate biosynthesis</keyword>
<evidence type="ECO:0000313" key="7">
    <source>
        <dbReference type="Proteomes" id="UP000318017"/>
    </source>
</evidence>
<organism evidence="6 7">
    <name type="scientific">Aureliella helgolandensis</name>
    <dbReference type="NCBI Taxonomy" id="2527968"/>
    <lineage>
        <taxon>Bacteria</taxon>
        <taxon>Pseudomonadati</taxon>
        <taxon>Planctomycetota</taxon>
        <taxon>Planctomycetia</taxon>
        <taxon>Pirellulales</taxon>
        <taxon>Pirellulaceae</taxon>
        <taxon>Aureliella</taxon>
    </lineage>
</organism>
<dbReference type="AlphaFoldDB" id="A0A518G789"/>
<dbReference type="GO" id="GO:0008168">
    <property type="term" value="F:methyltransferase activity"/>
    <property type="evidence" value="ECO:0007669"/>
    <property type="project" value="UniProtKB-KW"/>
</dbReference>
<evidence type="ECO:0000256" key="2">
    <source>
        <dbReference type="ARBA" id="ARBA00011424"/>
    </source>
</evidence>
<evidence type="ECO:0000256" key="4">
    <source>
        <dbReference type="ARBA" id="ARBA00022655"/>
    </source>
</evidence>
<dbReference type="GO" id="GO:0015940">
    <property type="term" value="P:pantothenate biosynthetic process"/>
    <property type="evidence" value="ECO:0007669"/>
    <property type="project" value="UniProtKB-KW"/>
</dbReference>
<evidence type="ECO:0000256" key="3">
    <source>
        <dbReference type="ARBA" id="ARBA00012618"/>
    </source>
</evidence>
<dbReference type="Gene3D" id="3.20.20.60">
    <property type="entry name" value="Phosphoenolpyruvate-binding domains"/>
    <property type="match status" value="1"/>
</dbReference>
<dbReference type="KEGG" id="ahel:Q31a_27590"/>
<keyword evidence="6" id="KW-0489">Methyltransferase</keyword>
<evidence type="ECO:0000313" key="6">
    <source>
        <dbReference type="EMBL" id="QDV24441.1"/>
    </source>
</evidence>
<dbReference type="Proteomes" id="UP000318017">
    <property type="component" value="Chromosome"/>
</dbReference>
<dbReference type="EMBL" id="CP036298">
    <property type="protein sequence ID" value="QDV24441.1"/>
    <property type="molecule type" value="Genomic_DNA"/>
</dbReference>
<proteinExistence type="inferred from homology"/>
<evidence type="ECO:0000256" key="5">
    <source>
        <dbReference type="ARBA" id="ARBA00022679"/>
    </source>
</evidence>
<dbReference type="Pfam" id="PF02548">
    <property type="entry name" value="Pantoate_transf"/>
    <property type="match status" value="1"/>
</dbReference>
<dbReference type="PANTHER" id="PTHR20881">
    <property type="entry name" value="3-METHYL-2-OXOBUTANOATE HYDROXYMETHYLTRANSFERASE"/>
    <property type="match status" value="1"/>
</dbReference>
<evidence type="ECO:0000256" key="1">
    <source>
        <dbReference type="ARBA" id="ARBA00008676"/>
    </source>
</evidence>
<gene>
    <name evidence="6" type="primary">panB_1</name>
    <name evidence="6" type="ORF">Q31a_27590</name>
</gene>
<dbReference type="InterPro" id="IPR003700">
    <property type="entry name" value="Pantoate_hydroxy_MeTrfase"/>
</dbReference>
<protein>
    <recommendedName>
        <fullName evidence="3">3-methyl-2-oxobutanoate hydroxymethyltransferase</fullName>
        <ecNumber evidence="3">2.1.2.11</ecNumber>
    </recommendedName>
</protein>